<dbReference type="CDD" id="cd17524">
    <property type="entry name" value="RMtype1_S_EcoUTORF5051P-TRD2-CR2_like"/>
    <property type="match status" value="1"/>
</dbReference>
<gene>
    <name evidence="6" type="ordered locus">Cyan7822_5273</name>
</gene>
<dbReference type="InterPro" id="IPR044946">
    <property type="entry name" value="Restrct_endonuc_typeI_TRD_sf"/>
</dbReference>
<dbReference type="OrthoDB" id="423416at2"/>
<dbReference type="InterPro" id="IPR000055">
    <property type="entry name" value="Restrct_endonuc_typeI_TRD"/>
</dbReference>
<evidence type="ECO:0000256" key="1">
    <source>
        <dbReference type="ARBA" id="ARBA00010923"/>
    </source>
</evidence>
<name>E0U6Z8_GLOV7</name>
<dbReference type="GO" id="GO:0009307">
    <property type="term" value="P:DNA restriction-modification system"/>
    <property type="evidence" value="ECO:0007669"/>
    <property type="project" value="UniProtKB-KW"/>
</dbReference>
<dbReference type="InterPro" id="IPR051212">
    <property type="entry name" value="Type-I_RE_S_subunit"/>
</dbReference>
<keyword evidence="2" id="KW-0680">Restriction system</keyword>
<dbReference type="Proteomes" id="UP000008206">
    <property type="component" value="Chromosome"/>
</dbReference>
<feature type="domain" description="Type I restriction modification DNA specificity" evidence="5">
    <location>
        <begin position="199"/>
        <end position="376"/>
    </location>
</feature>
<accession>E0U6Z8</accession>
<evidence type="ECO:0000256" key="4">
    <source>
        <dbReference type="ARBA" id="ARBA00038652"/>
    </source>
</evidence>
<dbReference type="eggNOG" id="COG0732">
    <property type="taxonomic scope" value="Bacteria"/>
</dbReference>
<dbReference type="GO" id="GO:0003677">
    <property type="term" value="F:DNA binding"/>
    <property type="evidence" value="ECO:0007669"/>
    <property type="project" value="UniProtKB-KW"/>
</dbReference>
<evidence type="ECO:0000256" key="3">
    <source>
        <dbReference type="ARBA" id="ARBA00023125"/>
    </source>
</evidence>
<dbReference type="STRING" id="497965.Cyan7822_5273"/>
<dbReference type="AlphaFoldDB" id="E0U6Z8"/>
<protein>
    <submittedName>
        <fullName evidence="6">Restriction modification system DNA specificity domain protein</fullName>
    </submittedName>
</protein>
<dbReference type="REBASE" id="27819">
    <property type="entry name" value="S.Csp7822ORF5270P"/>
</dbReference>
<evidence type="ECO:0000313" key="6">
    <source>
        <dbReference type="EMBL" id="ADN17154.1"/>
    </source>
</evidence>
<comment type="subunit">
    <text evidence="4">The methyltransferase is composed of M and S polypeptides.</text>
</comment>
<evidence type="ECO:0000313" key="7">
    <source>
        <dbReference type="Proteomes" id="UP000008206"/>
    </source>
</evidence>
<dbReference type="PANTHER" id="PTHR43140">
    <property type="entry name" value="TYPE-1 RESTRICTION ENZYME ECOKI SPECIFICITY PROTEIN"/>
    <property type="match status" value="1"/>
</dbReference>
<organism evidence="6 7">
    <name type="scientific">Gloeothece verrucosa (strain PCC 7822)</name>
    <name type="common">Cyanothece sp. (strain PCC 7822)</name>
    <dbReference type="NCBI Taxonomy" id="497965"/>
    <lineage>
        <taxon>Bacteria</taxon>
        <taxon>Bacillati</taxon>
        <taxon>Cyanobacteriota</taxon>
        <taxon>Cyanophyceae</taxon>
        <taxon>Oscillatoriophycideae</taxon>
        <taxon>Chroococcales</taxon>
        <taxon>Aphanothecaceae</taxon>
        <taxon>Gloeothece</taxon>
        <taxon>Gloeothece verrucosa</taxon>
    </lineage>
</organism>
<reference evidence="7" key="1">
    <citation type="journal article" date="2011" name="MBio">
        <title>Novel metabolic attributes of the genus Cyanothece, comprising a group of unicellular nitrogen-fixing Cyanobacteria.</title>
        <authorList>
            <person name="Bandyopadhyay A."/>
            <person name="Elvitigala T."/>
            <person name="Welsh E."/>
            <person name="Stockel J."/>
            <person name="Liberton M."/>
            <person name="Min H."/>
            <person name="Sherman L.A."/>
            <person name="Pakrasi H.B."/>
        </authorList>
    </citation>
    <scope>NUCLEOTIDE SEQUENCE [LARGE SCALE GENOMIC DNA]</scope>
    <source>
        <strain evidence="7">PCC 7822</strain>
    </source>
</reference>
<keyword evidence="3" id="KW-0238">DNA-binding</keyword>
<dbReference type="Pfam" id="PF01420">
    <property type="entry name" value="Methylase_S"/>
    <property type="match status" value="2"/>
</dbReference>
<feature type="domain" description="Type I restriction modification DNA specificity" evidence="5">
    <location>
        <begin position="4"/>
        <end position="168"/>
    </location>
</feature>
<evidence type="ECO:0000256" key="2">
    <source>
        <dbReference type="ARBA" id="ARBA00022747"/>
    </source>
</evidence>
<sequence>MSQNWDLVPLGEILIKSNTWIQIEANKKYKQITVKYWGKGVVERNEVIGTEIAASQRLQVRSGQFIVSRIDARHGSFGLIPDCLNGAIVTNDFPVFNLNINRILPHFLNWMSKTPTFIELCKVASEGTTNRIRLKEDKFLSMKIPLPKLEEQQRIIAKIEELVAKIEEARGLKEAGIRECEMLINAEIYNLFTICKNTHWANKKLGDIVIDDCYGTSEKTHDYKVGIPILRMGNIQNGILDVSELKYLDIHEKNKDKLILQKGDILVNRTNSAELVGKCAVFNLKGEYGFASYIIRLRLDKAQANPTLIAMYINSSLGRTYMFNERKQMTGQANINAKKLKALPIILPPLSEQQEIVTYLDNLQTQIDEMKRLRQESLKELNALLPAILDKAFKGEL</sequence>
<dbReference type="RefSeq" id="WP_013325192.1">
    <property type="nucleotide sequence ID" value="NC_014501.1"/>
</dbReference>
<proteinExistence type="inferred from homology"/>
<dbReference type="Gene3D" id="3.90.220.20">
    <property type="entry name" value="DNA methylase specificity domains"/>
    <property type="match status" value="2"/>
</dbReference>
<comment type="similarity">
    <text evidence="1">Belongs to the type-I restriction system S methylase family.</text>
</comment>
<dbReference type="KEGG" id="cyj:Cyan7822_5273"/>
<dbReference type="HOGENOM" id="CLU_021095_10_1_3"/>
<evidence type="ECO:0000259" key="5">
    <source>
        <dbReference type="Pfam" id="PF01420"/>
    </source>
</evidence>
<dbReference type="EMBL" id="CP002198">
    <property type="protein sequence ID" value="ADN17154.1"/>
    <property type="molecule type" value="Genomic_DNA"/>
</dbReference>
<dbReference type="PANTHER" id="PTHR43140:SF1">
    <property type="entry name" value="TYPE I RESTRICTION ENZYME ECOKI SPECIFICITY SUBUNIT"/>
    <property type="match status" value="1"/>
</dbReference>
<keyword evidence="7" id="KW-1185">Reference proteome</keyword>
<dbReference type="SUPFAM" id="SSF116734">
    <property type="entry name" value="DNA methylase specificity domain"/>
    <property type="match status" value="2"/>
</dbReference>